<name>A0A0A8Y0R1_ARUDO</name>
<sequence>MTLCCLYFCLSFYFLSSPSLRCLVTVKLRPFISIINVVAFPPLYLYKVFISFFSFA</sequence>
<protein>
    <submittedName>
        <fullName evidence="2">Uncharacterized protein</fullName>
    </submittedName>
</protein>
<reference evidence="2" key="2">
    <citation type="journal article" date="2015" name="Data Brief">
        <title>Shoot transcriptome of the giant reed, Arundo donax.</title>
        <authorList>
            <person name="Barrero R.A."/>
            <person name="Guerrero F.D."/>
            <person name="Moolhuijzen P."/>
            <person name="Goolsby J.A."/>
            <person name="Tidwell J."/>
            <person name="Bellgard S.E."/>
            <person name="Bellgard M.I."/>
        </authorList>
    </citation>
    <scope>NUCLEOTIDE SEQUENCE</scope>
    <source>
        <tissue evidence="2">Shoot tissue taken approximately 20 cm above the soil surface</tissue>
    </source>
</reference>
<organism evidence="2">
    <name type="scientific">Arundo donax</name>
    <name type="common">Giant reed</name>
    <name type="synonym">Donax arundinaceus</name>
    <dbReference type="NCBI Taxonomy" id="35708"/>
    <lineage>
        <taxon>Eukaryota</taxon>
        <taxon>Viridiplantae</taxon>
        <taxon>Streptophyta</taxon>
        <taxon>Embryophyta</taxon>
        <taxon>Tracheophyta</taxon>
        <taxon>Spermatophyta</taxon>
        <taxon>Magnoliopsida</taxon>
        <taxon>Liliopsida</taxon>
        <taxon>Poales</taxon>
        <taxon>Poaceae</taxon>
        <taxon>PACMAD clade</taxon>
        <taxon>Arundinoideae</taxon>
        <taxon>Arundineae</taxon>
        <taxon>Arundo</taxon>
    </lineage>
</organism>
<keyword evidence="1" id="KW-0472">Membrane</keyword>
<evidence type="ECO:0000313" key="2">
    <source>
        <dbReference type="EMBL" id="JAD19809.1"/>
    </source>
</evidence>
<keyword evidence="1" id="KW-0812">Transmembrane</keyword>
<accession>A0A0A8Y0R1</accession>
<feature type="transmembrane region" description="Helical" evidence="1">
    <location>
        <begin position="31"/>
        <end position="55"/>
    </location>
</feature>
<proteinExistence type="predicted"/>
<dbReference type="AlphaFoldDB" id="A0A0A8Y0R1"/>
<keyword evidence="1" id="KW-1133">Transmembrane helix</keyword>
<reference evidence="2" key="1">
    <citation type="submission" date="2014-09" db="EMBL/GenBank/DDBJ databases">
        <authorList>
            <person name="Magalhaes I.L.F."/>
            <person name="Oliveira U."/>
            <person name="Santos F.R."/>
            <person name="Vidigal T.H.D.A."/>
            <person name="Brescovit A.D."/>
            <person name="Santos A.J."/>
        </authorList>
    </citation>
    <scope>NUCLEOTIDE SEQUENCE</scope>
    <source>
        <tissue evidence="2">Shoot tissue taken approximately 20 cm above the soil surface</tissue>
    </source>
</reference>
<dbReference type="EMBL" id="GBRH01278086">
    <property type="protein sequence ID" value="JAD19809.1"/>
    <property type="molecule type" value="Transcribed_RNA"/>
</dbReference>
<evidence type="ECO:0000256" key="1">
    <source>
        <dbReference type="SAM" id="Phobius"/>
    </source>
</evidence>